<proteinExistence type="predicted"/>
<evidence type="ECO:0000313" key="2">
    <source>
        <dbReference type="Proteomes" id="UP000674234"/>
    </source>
</evidence>
<organism evidence="1 2">
    <name type="scientific">Microbispora oryzae</name>
    <dbReference type="NCBI Taxonomy" id="2806554"/>
    <lineage>
        <taxon>Bacteria</taxon>
        <taxon>Bacillati</taxon>
        <taxon>Actinomycetota</taxon>
        <taxon>Actinomycetes</taxon>
        <taxon>Streptosporangiales</taxon>
        <taxon>Streptosporangiaceae</taxon>
        <taxon>Microbispora</taxon>
    </lineage>
</organism>
<dbReference type="EMBL" id="JAFCNB010000012">
    <property type="protein sequence ID" value="MBP2706489.1"/>
    <property type="molecule type" value="Genomic_DNA"/>
</dbReference>
<gene>
    <name evidence="1" type="ORF">JOL79_22020</name>
</gene>
<sequence length="77" mass="8715">MTCDDARRGAHGPDCDRRRRRRLARRVAAGAGGGYSRGRRSRRFAVRHGWFAHRGGVCRCGQTYQPARPLEIGTFDE</sequence>
<dbReference type="AlphaFoldDB" id="A0A940WIS0"/>
<keyword evidence="2" id="KW-1185">Reference proteome</keyword>
<comment type="caution">
    <text evidence="1">The sequence shown here is derived from an EMBL/GenBank/DDBJ whole genome shotgun (WGS) entry which is preliminary data.</text>
</comment>
<reference evidence="1" key="1">
    <citation type="submission" date="2021-02" db="EMBL/GenBank/DDBJ databases">
        <title>Draft genome sequence of Microbispora sp. RL4-1S isolated from rice leaves in Thailand.</title>
        <authorList>
            <person name="Muangham S."/>
            <person name="Duangmal K."/>
        </authorList>
    </citation>
    <scope>NUCLEOTIDE SEQUENCE</scope>
    <source>
        <strain evidence="1">RL4-1S</strain>
    </source>
</reference>
<name>A0A940WIS0_9ACTN</name>
<dbReference type="Proteomes" id="UP000674234">
    <property type="component" value="Unassembled WGS sequence"/>
</dbReference>
<evidence type="ECO:0000313" key="1">
    <source>
        <dbReference type="EMBL" id="MBP2706489.1"/>
    </source>
</evidence>
<accession>A0A940WIS0</accession>
<dbReference type="RefSeq" id="WP_210157770.1">
    <property type="nucleotide sequence ID" value="NZ_JAFCNB010000012.1"/>
</dbReference>
<protein>
    <submittedName>
        <fullName evidence="1">Uncharacterized protein</fullName>
    </submittedName>
</protein>